<evidence type="ECO:0000259" key="5">
    <source>
        <dbReference type="PROSITE" id="PS50056"/>
    </source>
</evidence>
<dbReference type="CDD" id="cd01446">
    <property type="entry name" value="DSP_MapKP"/>
    <property type="match status" value="1"/>
</dbReference>
<feature type="compositionally biased region" description="Polar residues" evidence="3">
    <location>
        <begin position="8"/>
        <end position="30"/>
    </location>
</feature>
<evidence type="ECO:0000256" key="2">
    <source>
        <dbReference type="ARBA" id="ARBA00013064"/>
    </source>
</evidence>
<reference evidence="7" key="1">
    <citation type="submission" date="2021-01" db="EMBL/GenBank/DDBJ databases">
        <authorList>
            <consortium name="Aspergillus puulaauensis MK2 genome sequencing consortium"/>
            <person name="Kazuki M."/>
            <person name="Futagami T."/>
        </authorList>
    </citation>
    <scope>NUCLEOTIDE SEQUENCE</scope>
    <source>
        <strain evidence="7">MK2</strain>
    </source>
</reference>
<dbReference type="GO" id="GO:0004725">
    <property type="term" value="F:protein tyrosine phosphatase activity"/>
    <property type="evidence" value="ECO:0007669"/>
    <property type="project" value="UniProtKB-EC"/>
</dbReference>
<dbReference type="Proteomes" id="UP000654913">
    <property type="component" value="Chromosome 8"/>
</dbReference>
<dbReference type="InterPro" id="IPR029021">
    <property type="entry name" value="Prot-tyrosine_phosphatase-like"/>
</dbReference>
<dbReference type="PROSITE" id="PS00383">
    <property type="entry name" value="TYR_PHOSPHATASE_1"/>
    <property type="match status" value="1"/>
</dbReference>
<dbReference type="SMART" id="SM00404">
    <property type="entry name" value="PTPc_motif"/>
    <property type="match status" value="1"/>
</dbReference>
<gene>
    <name evidence="7" type="ORF">APUU_80643S</name>
</gene>
<dbReference type="SMART" id="SM00194">
    <property type="entry name" value="PTPc"/>
    <property type="match status" value="1"/>
</dbReference>
<accession>A0A7R8AUY2</accession>
<dbReference type="PROSITE" id="PS50055">
    <property type="entry name" value="TYR_PHOSPHATASE_PTP"/>
    <property type="match status" value="1"/>
</dbReference>
<dbReference type="SUPFAM" id="SSF52799">
    <property type="entry name" value="(Phosphotyrosine protein) phosphatases II"/>
    <property type="match status" value="1"/>
</dbReference>
<evidence type="ECO:0000256" key="1">
    <source>
        <dbReference type="ARBA" id="ARBA00009649"/>
    </source>
</evidence>
<feature type="compositionally biased region" description="Polar residues" evidence="3">
    <location>
        <begin position="38"/>
        <end position="47"/>
    </location>
</feature>
<dbReference type="FunFam" id="3.40.250.10:FF:000051">
    <property type="entry name" value="Protein tyrosine phosphatase (Pyp1), putative"/>
    <property type="match status" value="1"/>
</dbReference>
<organism evidence="7 8">
    <name type="scientific">Aspergillus puulaauensis</name>
    <dbReference type="NCBI Taxonomy" id="1220207"/>
    <lineage>
        <taxon>Eukaryota</taxon>
        <taxon>Fungi</taxon>
        <taxon>Dikarya</taxon>
        <taxon>Ascomycota</taxon>
        <taxon>Pezizomycotina</taxon>
        <taxon>Eurotiomycetes</taxon>
        <taxon>Eurotiomycetidae</taxon>
        <taxon>Eurotiales</taxon>
        <taxon>Aspergillaceae</taxon>
        <taxon>Aspergillus</taxon>
    </lineage>
</organism>
<dbReference type="Gene3D" id="3.40.250.10">
    <property type="entry name" value="Rhodanese-like domain"/>
    <property type="match status" value="1"/>
</dbReference>
<feature type="region of interest" description="Disordered" evidence="3">
    <location>
        <begin position="1"/>
        <end position="51"/>
    </location>
</feature>
<dbReference type="InterPro" id="IPR000242">
    <property type="entry name" value="PTP_cat"/>
</dbReference>
<feature type="domain" description="Rhodanese" evidence="6">
    <location>
        <begin position="163"/>
        <end position="279"/>
    </location>
</feature>
<evidence type="ECO:0000259" key="6">
    <source>
        <dbReference type="PROSITE" id="PS50206"/>
    </source>
</evidence>
<dbReference type="GeneID" id="64980337"/>
<dbReference type="PANTHER" id="PTHR19134:SF561">
    <property type="entry name" value="PROTEIN TYROSINE PHOSPHATASE 36E, ISOFORM A"/>
    <property type="match status" value="1"/>
</dbReference>
<dbReference type="Gene3D" id="3.90.190.10">
    <property type="entry name" value="Protein tyrosine phosphatase superfamily"/>
    <property type="match status" value="1"/>
</dbReference>
<feature type="domain" description="Tyrosine-protein phosphatase" evidence="4">
    <location>
        <begin position="417"/>
        <end position="696"/>
    </location>
</feature>
<dbReference type="RefSeq" id="XP_041562526.1">
    <property type="nucleotide sequence ID" value="XM_041696947.1"/>
</dbReference>
<feature type="domain" description="Tyrosine specific protein phosphatases" evidence="5">
    <location>
        <begin position="588"/>
        <end position="687"/>
    </location>
</feature>
<dbReference type="Pfam" id="PF00581">
    <property type="entry name" value="Rhodanese"/>
    <property type="match status" value="1"/>
</dbReference>
<comment type="similarity">
    <text evidence="1">Belongs to the protein-tyrosine phosphatase family. Non-receptor class subfamily.</text>
</comment>
<dbReference type="PRINTS" id="PR00700">
    <property type="entry name" value="PRTYPHPHTASE"/>
</dbReference>
<evidence type="ECO:0000256" key="3">
    <source>
        <dbReference type="SAM" id="MobiDB-lite"/>
    </source>
</evidence>
<protein>
    <recommendedName>
        <fullName evidence="2">protein-tyrosine-phosphatase</fullName>
        <ecNumber evidence="2">3.1.3.48</ecNumber>
    </recommendedName>
</protein>
<dbReference type="InterPro" id="IPR000387">
    <property type="entry name" value="Tyr_Pase_dom"/>
</dbReference>
<dbReference type="KEGG" id="apuu:APUU_80643S"/>
<dbReference type="InterPro" id="IPR050348">
    <property type="entry name" value="Protein-Tyr_Phosphatase"/>
</dbReference>
<dbReference type="EMBL" id="AP024450">
    <property type="protein sequence ID" value="BCS30340.1"/>
    <property type="molecule type" value="Genomic_DNA"/>
</dbReference>
<dbReference type="PANTHER" id="PTHR19134">
    <property type="entry name" value="RECEPTOR-TYPE TYROSINE-PROTEIN PHOSPHATASE"/>
    <property type="match status" value="1"/>
</dbReference>
<dbReference type="InterPro" id="IPR001763">
    <property type="entry name" value="Rhodanese-like_dom"/>
</dbReference>
<keyword evidence="8" id="KW-1185">Reference proteome</keyword>
<dbReference type="InterPro" id="IPR036873">
    <property type="entry name" value="Rhodanese-like_dom_sf"/>
</dbReference>
<dbReference type="SUPFAM" id="SSF52821">
    <property type="entry name" value="Rhodanese/Cell cycle control phosphatase"/>
    <property type="match status" value="1"/>
</dbReference>
<evidence type="ECO:0000259" key="4">
    <source>
        <dbReference type="PROSITE" id="PS50055"/>
    </source>
</evidence>
<dbReference type="PROSITE" id="PS50206">
    <property type="entry name" value="RHODANESE_3"/>
    <property type="match status" value="1"/>
</dbReference>
<reference evidence="7" key="2">
    <citation type="submission" date="2021-02" db="EMBL/GenBank/DDBJ databases">
        <title>Aspergillus puulaauensis MK2 genome sequence.</title>
        <authorList>
            <person name="Futagami T."/>
            <person name="Mori K."/>
            <person name="Kadooka C."/>
            <person name="Tanaka T."/>
        </authorList>
    </citation>
    <scope>NUCLEOTIDE SEQUENCE</scope>
    <source>
        <strain evidence="7">MK2</strain>
    </source>
</reference>
<dbReference type="OrthoDB" id="6058203at2759"/>
<dbReference type="FunFam" id="3.90.190.10:FF:000142">
    <property type="entry name" value="Protein tyrosine phosphatase (Pyp1), putative"/>
    <property type="match status" value="1"/>
</dbReference>
<dbReference type="InterPro" id="IPR016130">
    <property type="entry name" value="Tyr_Pase_AS"/>
</dbReference>
<dbReference type="EC" id="3.1.3.48" evidence="2"/>
<dbReference type="AlphaFoldDB" id="A0A7R8AUY2"/>
<proteinExistence type="inferred from homology"/>
<evidence type="ECO:0000313" key="7">
    <source>
        <dbReference type="EMBL" id="BCS30340.1"/>
    </source>
</evidence>
<dbReference type="CDD" id="cd18533">
    <property type="entry name" value="PTP_fungal"/>
    <property type="match status" value="1"/>
</dbReference>
<sequence>MSAMTGPRSPTSPWPQESQTFPLPGSSSPATFFPLSDPRSSSFNKSSPRGVAAELPDSNYFSFNVESQSNFIKNREHLSQTLPNESPEGKLVSGQDTVEPHGFPFGVGNAGAPDPAVYRLALTRPVEKGDFNLSGTKNTSAQATGTTISPASIEKCAELIDSCPNDLMILDVRPYAHFAKGNIRGALNLCIPTTLLKRPSFDTKKLANTFTDQDDRNNFGRWRQCHHVIVYDASTSNMKDAAPLANVLKKFVAEGWNGCGMILMGGFKAFSSKFPTLTRQQQRVLDAQYENTSPMHIGLPQSAPVAGGCNIPESSNTAIPFFGNIRQHMDLVGGVGQIALKHPENLSESRRQSLPPWLREVSESSDQGRIVASRFFEIEKTELERMKQALSYDQGKDSSLDRPSLRYRVAGIEKGTKNRYNDIYPYDHSRVKLHDIPRGDCDYVNASYMKAEYSNRHYIATQAPVPDTFDDFWRVIWEQDIRLVVSLTAEVERGQVKCHPFWKSGSYGPFYVNNFSKKYIPMEASKPHEVGTEAEEPPANPTDHPTVVVRHFGLSHSGFPFEPLREITQLQYPDWPDFGTTSQPRHLLNLIDQCDNIRAATSRAAPGNPNRPVLVHCSAGCGRTGTFCTVDSVLDVLKRQCAEPNGQHEGRPFDQLLGGGQLDLVAKTLSEFRTQRPSVVQNLSQFVLCYESVLEWATAQMPRTPGGSRMYR</sequence>
<name>A0A7R8AUY2_9EURO</name>
<dbReference type="Pfam" id="PF00102">
    <property type="entry name" value="Y_phosphatase"/>
    <property type="match status" value="1"/>
</dbReference>
<dbReference type="PROSITE" id="PS50056">
    <property type="entry name" value="TYR_PHOSPHATASE_2"/>
    <property type="match status" value="1"/>
</dbReference>
<evidence type="ECO:0000313" key="8">
    <source>
        <dbReference type="Proteomes" id="UP000654913"/>
    </source>
</evidence>
<dbReference type="InterPro" id="IPR003595">
    <property type="entry name" value="Tyr_Pase_cat"/>
</dbReference>